<evidence type="ECO:0000256" key="3">
    <source>
        <dbReference type="ARBA" id="ARBA00023026"/>
    </source>
</evidence>
<evidence type="ECO:0000256" key="2">
    <source>
        <dbReference type="ARBA" id="ARBA00022525"/>
    </source>
</evidence>
<keyword evidence="2" id="KW-0964">Secreted</keyword>
<dbReference type="EC" id="2.4.2.31" evidence="4"/>
<dbReference type="Pfam" id="PF03534">
    <property type="entry name" value="SpvB"/>
    <property type="match status" value="1"/>
</dbReference>
<dbReference type="EMBL" id="UGWZ01000001">
    <property type="protein sequence ID" value="SUG15232.1"/>
    <property type="molecule type" value="Genomic_DNA"/>
</dbReference>
<organism evidence="4 5">
    <name type="scientific">Salmonella enterica subsp. arizonae</name>
    <dbReference type="NCBI Taxonomy" id="59203"/>
    <lineage>
        <taxon>Bacteria</taxon>
        <taxon>Pseudomonadati</taxon>
        <taxon>Pseudomonadota</taxon>
        <taxon>Gammaproteobacteria</taxon>
        <taxon>Enterobacterales</taxon>
        <taxon>Enterobacteriaceae</taxon>
        <taxon>Salmonella</taxon>
    </lineage>
</organism>
<dbReference type="Proteomes" id="UP000254124">
    <property type="component" value="Unassembled WGS sequence"/>
</dbReference>
<protein>
    <submittedName>
        <fullName evidence="4">65 kDa virulence protein</fullName>
        <ecNumber evidence="4">2.4.2.31</ecNumber>
    </submittedName>
</protein>
<dbReference type="GO" id="GO:0005576">
    <property type="term" value="C:extracellular region"/>
    <property type="evidence" value="ECO:0007669"/>
    <property type="project" value="UniProtKB-SubCell"/>
</dbReference>
<keyword evidence="3" id="KW-0843">Virulence</keyword>
<evidence type="ECO:0000313" key="5">
    <source>
        <dbReference type="Proteomes" id="UP000254124"/>
    </source>
</evidence>
<keyword evidence="4" id="KW-0328">Glycosyltransferase</keyword>
<name>A0A379S4M5_SALER</name>
<dbReference type="AlphaFoldDB" id="A0A379S4M5"/>
<reference evidence="4 5" key="1">
    <citation type="submission" date="2018-06" db="EMBL/GenBank/DDBJ databases">
        <authorList>
            <consortium name="Pathogen Informatics"/>
            <person name="Doyle S."/>
        </authorList>
    </citation>
    <scope>NUCLEOTIDE SEQUENCE [LARGE SCALE GENOMIC DNA]</scope>
    <source>
        <strain evidence="4 5">NCTC7295</strain>
    </source>
</reference>
<keyword evidence="4" id="KW-0808">Transferase</keyword>
<evidence type="ECO:0000313" key="4">
    <source>
        <dbReference type="EMBL" id="SUG15232.1"/>
    </source>
</evidence>
<dbReference type="GO" id="GO:0005737">
    <property type="term" value="C:cytoplasm"/>
    <property type="evidence" value="ECO:0007669"/>
    <property type="project" value="InterPro"/>
</dbReference>
<accession>A0A379S4M5</accession>
<dbReference type="GO" id="GO:0106274">
    <property type="term" value="F:NAD+-protein-arginine ADP-ribosyltransferase activity"/>
    <property type="evidence" value="ECO:0007669"/>
    <property type="project" value="UniProtKB-EC"/>
</dbReference>
<gene>
    <name evidence="4" type="primary">spvB_4</name>
    <name evidence="4" type="ORF">NCTC7295_02892</name>
</gene>
<evidence type="ECO:0000256" key="1">
    <source>
        <dbReference type="ARBA" id="ARBA00004613"/>
    </source>
</evidence>
<comment type="subcellular location">
    <subcellularLocation>
        <location evidence="1">Secreted</location>
    </subcellularLocation>
</comment>
<proteinExistence type="predicted"/>
<dbReference type="InterPro" id="IPR003284">
    <property type="entry name" value="Sal_SpvB"/>
</dbReference>
<sequence>MTPAGEHIYYSYLAENGDNVDLSGNEAGRDRSAMRYLSKVQYGNATPAADLYSGLAPHPQHSGCSPWCLTTANVA</sequence>